<feature type="domain" description="RNA polymerase sigma factor 70 region 4 type 2" evidence="1">
    <location>
        <begin position="106"/>
        <end position="152"/>
    </location>
</feature>
<organism evidence="2 3">
    <name type="scientific">Geomicrobium sediminis</name>
    <dbReference type="NCBI Taxonomy" id="1347788"/>
    <lineage>
        <taxon>Bacteria</taxon>
        <taxon>Bacillati</taxon>
        <taxon>Bacillota</taxon>
        <taxon>Bacilli</taxon>
        <taxon>Bacillales</taxon>
        <taxon>Geomicrobium</taxon>
    </lineage>
</organism>
<dbReference type="SUPFAM" id="SSF88659">
    <property type="entry name" value="Sigma3 and sigma4 domains of RNA polymerase sigma factors"/>
    <property type="match status" value="1"/>
</dbReference>
<comment type="caution">
    <text evidence="2">The sequence shown here is derived from an EMBL/GenBank/DDBJ whole genome shotgun (WGS) entry which is preliminary data.</text>
</comment>
<gene>
    <name evidence="2" type="ORF">JOD17_000204</name>
</gene>
<dbReference type="EMBL" id="JAFBEC010000001">
    <property type="protein sequence ID" value="MBM7631113.1"/>
    <property type="molecule type" value="Genomic_DNA"/>
</dbReference>
<evidence type="ECO:0000259" key="1">
    <source>
        <dbReference type="Pfam" id="PF08281"/>
    </source>
</evidence>
<proteinExistence type="predicted"/>
<protein>
    <submittedName>
        <fullName evidence="2">RNA polymerase sigma-70 factor (ECF subfamily)</fullName>
    </submittedName>
</protein>
<evidence type="ECO:0000313" key="3">
    <source>
        <dbReference type="Proteomes" id="UP000741863"/>
    </source>
</evidence>
<dbReference type="Pfam" id="PF08281">
    <property type="entry name" value="Sigma70_r4_2"/>
    <property type="match status" value="1"/>
</dbReference>
<dbReference type="InterPro" id="IPR013324">
    <property type="entry name" value="RNA_pol_sigma_r3/r4-like"/>
</dbReference>
<dbReference type="RefSeq" id="WP_204695305.1">
    <property type="nucleotide sequence ID" value="NZ_JAFBEC010000001.1"/>
</dbReference>
<dbReference type="InterPro" id="IPR036388">
    <property type="entry name" value="WH-like_DNA-bd_sf"/>
</dbReference>
<reference evidence="2 3" key="1">
    <citation type="submission" date="2021-01" db="EMBL/GenBank/DDBJ databases">
        <title>Genomic Encyclopedia of Type Strains, Phase IV (KMG-IV): sequencing the most valuable type-strain genomes for metagenomic binning, comparative biology and taxonomic classification.</title>
        <authorList>
            <person name="Goeker M."/>
        </authorList>
    </citation>
    <scope>NUCLEOTIDE SEQUENCE [LARGE SCALE GENOMIC DNA]</scope>
    <source>
        <strain evidence="2 3">DSM 25540</strain>
    </source>
</reference>
<dbReference type="Gene3D" id="1.10.10.10">
    <property type="entry name" value="Winged helix-like DNA-binding domain superfamily/Winged helix DNA-binding domain"/>
    <property type="match status" value="1"/>
</dbReference>
<dbReference type="InterPro" id="IPR013249">
    <property type="entry name" value="RNA_pol_sigma70_r4_t2"/>
</dbReference>
<evidence type="ECO:0000313" key="2">
    <source>
        <dbReference type="EMBL" id="MBM7631113.1"/>
    </source>
</evidence>
<name>A0ABS2P6U1_9BACL</name>
<dbReference type="Proteomes" id="UP000741863">
    <property type="component" value="Unassembled WGS sequence"/>
</dbReference>
<accession>A0ABS2P6U1</accession>
<sequence length="166" mass="19602">MTLTWADELIRQYLRTISDLKDQSTLLSDNELDIEDRKKINSMIRDLQDSVQWMETGREPGARRGIDQRSVYQSTALMDTDIFPSLAVDEEQPLTTYERRRVAIVLRLLSKQERICYALFKAYELPQQQIAEEMNLSRQSVRTYIDRAEKKIKKYFEEKKPTMTGD</sequence>
<keyword evidence="3" id="KW-1185">Reference proteome</keyword>